<protein>
    <submittedName>
        <fullName evidence="1">Uncharacterized protein</fullName>
    </submittedName>
</protein>
<evidence type="ECO:0000313" key="2">
    <source>
        <dbReference type="Proteomes" id="UP001501637"/>
    </source>
</evidence>
<evidence type="ECO:0000313" key="1">
    <source>
        <dbReference type="EMBL" id="GAA3091732.1"/>
    </source>
</evidence>
<sequence>MLTGMRRFDLPADWNHDRALERRVEELLYADRHRSALDEVLRHLRRNPESTSGLFAAQLTLMQSRTARLTSPEPVTEQQTSSALLAPVMTECSGCRGVWCSNHPLLLHGPAATLDVMNPLGLQCPSCRYTLCRECRNQRPKSYTDPVDMAEIVSQPCPASGCDGVLTTPVLPTGRHDVVPTDPESIEGVVVARDGRIPPTMEEALRVVTKFVPFTADDAPLVHRRPSVPGLMGDASTREELASSLVRDLERQAAFVSGAWARSRRLFILAGAAIDTDYLIIVVRRVNWMRPGGLMESLTAARRAGRIGR</sequence>
<organism evidence="1 2">
    <name type="scientific">Streptomyces rectiviolaceus</name>
    <dbReference type="NCBI Taxonomy" id="332591"/>
    <lineage>
        <taxon>Bacteria</taxon>
        <taxon>Bacillati</taxon>
        <taxon>Actinomycetota</taxon>
        <taxon>Actinomycetes</taxon>
        <taxon>Kitasatosporales</taxon>
        <taxon>Streptomycetaceae</taxon>
        <taxon>Streptomyces</taxon>
    </lineage>
</organism>
<comment type="caution">
    <text evidence="1">The sequence shown here is derived from an EMBL/GenBank/DDBJ whole genome shotgun (WGS) entry which is preliminary data.</text>
</comment>
<accession>A0ABP6M9H4</accession>
<proteinExistence type="predicted"/>
<name>A0ABP6M9H4_9ACTN</name>
<reference evidence="2" key="1">
    <citation type="journal article" date="2019" name="Int. J. Syst. Evol. Microbiol.">
        <title>The Global Catalogue of Microorganisms (GCM) 10K type strain sequencing project: providing services to taxonomists for standard genome sequencing and annotation.</title>
        <authorList>
            <consortium name="The Broad Institute Genomics Platform"/>
            <consortium name="The Broad Institute Genome Sequencing Center for Infectious Disease"/>
            <person name="Wu L."/>
            <person name="Ma J."/>
        </authorList>
    </citation>
    <scope>NUCLEOTIDE SEQUENCE [LARGE SCALE GENOMIC DNA]</scope>
    <source>
        <strain evidence="2">JCM 9092</strain>
    </source>
</reference>
<gene>
    <name evidence="1" type="ORF">GCM10010449_14350</name>
</gene>
<keyword evidence="2" id="KW-1185">Reference proteome</keyword>
<dbReference type="Proteomes" id="UP001501637">
    <property type="component" value="Unassembled WGS sequence"/>
</dbReference>
<dbReference type="EMBL" id="BAAAUG010000022">
    <property type="protein sequence ID" value="GAA3091732.1"/>
    <property type="molecule type" value="Genomic_DNA"/>
</dbReference>